<feature type="transmembrane region" description="Helical" evidence="1">
    <location>
        <begin position="86"/>
        <end position="111"/>
    </location>
</feature>
<name>A0A1L3F8V0_BRAJP</name>
<protein>
    <submittedName>
        <fullName evidence="2">Uncharacterized protein</fullName>
    </submittedName>
</protein>
<gene>
    <name evidence="2" type="ORF">BKD09_15415</name>
</gene>
<keyword evidence="1" id="KW-1133">Transmembrane helix</keyword>
<dbReference type="EMBL" id="CP017637">
    <property type="protein sequence ID" value="APG09727.1"/>
    <property type="molecule type" value="Genomic_DNA"/>
</dbReference>
<dbReference type="AlphaFoldDB" id="A0A1L3F8V0"/>
<evidence type="ECO:0000313" key="2">
    <source>
        <dbReference type="EMBL" id="APG09727.1"/>
    </source>
</evidence>
<feature type="transmembrane region" description="Helical" evidence="1">
    <location>
        <begin position="117"/>
        <end position="139"/>
    </location>
</feature>
<keyword evidence="1" id="KW-0812">Transmembrane</keyword>
<accession>A0A1L3F8V0</accession>
<reference evidence="2 3" key="1">
    <citation type="submission" date="2016-11" db="EMBL/GenBank/DDBJ databases">
        <title>Complete Genome Sequence of Bradyrhizobium sp. strain J5, an isolated from soybean nodule in Hokkaido.</title>
        <authorList>
            <person name="Kanehara K."/>
        </authorList>
    </citation>
    <scope>NUCLEOTIDE SEQUENCE [LARGE SCALE GENOMIC DNA]</scope>
    <source>
        <strain evidence="2 3">J5</strain>
    </source>
</reference>
<dbReference type="Proteomes" id="UP000181962">
    <property type="component" value="Chromosome"/>
</dbReference>
<dbReference type="RefSeq" id="WP_071910869.1">
    <property type="nucleotide sequence ID" value="NZ_CP017637.1"/>
</dbReference>
<organism evidence="2 3">
    <name type="scientific">Bradyrhizobium japonicum</name>
    <dbReference type="NCBI Taxonomy" id="375"/>
    <lineage>
        <taxon>Bacteria</taxon>
        <taxon>Pseudomonadati</taxon>
        <taxon>Pseudomonadota</taxon>
        <taxon>Alphaproteobacteria</taxon>
        <taxon>Hyphomicrobiales</taxon>
        <taxon>Nitrobacteraceae</taxon>
        <taxon>Bradyrhizobium</taxon>
    </lineage>
</organism>
<evidence type="ECO:0000313" key="3">
    <source>
        <dbReference type="Proteomes" id="UP000181962"/>
    </source>
</evidence>
<proteinExistence type="predicted"/>
<evidence type="ECO:0000256" key="1">
    <source>
        <dbReference type="SAM" id="Phobius"/>
    </source>
</evidence>
<keyword evidence="1" id="KW-0472">Membrane</keyword>
<dbReference type="OrthoDB" id="8443969at2"/>
<sequence>MSIPRSTDTILDRTRTREVTGVFHSRRALDDAAQDLLLSGFDRSDIDLSASPDEVQRRLNYAVIPPADLSDLPTTPRQPFFGEDDLLGAEAVASSVLGCIAAVGSALFLIIKDYEPMAVAMWSILIGIVTGAVVIVPIYRLLRRERVRGLEPVAEWDGLLIWVRVRSPEKEAQAQEILMRHGGQAVHVHEIDLEKRPEDLPLNSLRPDPWLGDERLGRP</sequence>